<gene>
    <name evidence="2" type="ORF">KCG44_07955</name>
</gene>
<dbReference type="Pfam" id="PF03073">
    <property type="entry name" value="TspO_MBR"/>
    <property type="match status" value="1"/>
</dbReference>
<dbReference type="PANTHER" id="PTHR10057">
    <property type="entry name" value="PERIPHERAL-TYPE BENZODIAZEPINE RECEPTOR"/>
    <property type="match status" value="1"/>
</dbReference>
<name>A0ABS6SE71_9SPHN</name>
<organism evidence="2 3">
    <name type="scientific">Pacificimonas pallii</name>
    <dbReference type="NCBI Taxonomy" id="2827236"/>
    <lineage>
        <taxon>Bacteria</taxon>
        <taxon>Pseudomonadati</taxon>
        <taxon>Pseudomonadota</taxon>
        <taxon>Alphaproteobacteria</taxon>
        <taxon>Sphingomonadales</taxon>
        <taxon>Sphingosinicellaceae</taxon>
        <taxon>Pacificimonas</taxon>
    </lineage>
</organism>
<evidence type="ECO:0000313" key="3">
    <source>
        <dbReference type="Proteomes" id="UP000722336"/>
    </source>
</evidence>
<keyword evidence="1" id="KW-1133">Transmembrane helix</keyword>
<keyword evidence="1" id="KW-0812">Transmembrane</keyword>
<feature type="transmembrane region" description="Helical" evidence="1">
    <location>
        <begin position="81"/>
        <end position="99"/>
    </location>
</feature>
<dbReference type="PIRSF" id="PIRSF005859">
    <property type="entry name" value="PBR"/>
    <property type="match status" value="1"/>
</dbReference>
<dbReference type="PANTHER" id="PTHR10057:SF0">
    <property type="entry name" value="TRANSLOCATOR PROTEIN"/>
    <property type="match status" value="1"/>
</dbReference>
<reference evidence="2 3" key="1">
    <citation type="submission" date="2021-04" db="EMBL/GenBank/DDBJ databases">
        <authorList>
            <person name="Pira H."/>
            <person name="Risdian C."/>
            <person name="Wink J."/>
        </authorList>
    </citation>
    <scope>NUCLEOTIDE SEQUENCE [LARGE SCALE GENOMIC DNA]</scope>
    <source>
        <strain evidence="2 3">WHA3</strain>
    </source>
</reference>
<proteinExistence type="predicted"/>
<protein>
    <submittedName>
        <fullName evidence="2">Tryptophan-rich sensory protein</fullName>
    </submittedName>
</protein>
<evidence type="ECO:0000313" key="2">
    <source>
        <dbReference type="EMBL" id="MBV7256718.1"/>
    </source>
</evidence>
<dbReference type="RefSeq" id="WP_218445424.1">
    <property type="nucleotide sequence ID" value="NZ_JAGSPA010000002.1"/>
</dbReference>
<comment type="caution">
    <text evidence="2">The sequence shown here is derived from an EMBL/GenBank/DDBJ whole genome shotgun (WGS) entry which is preliminary data.</text>
</comment>
<dbReference type="CDD" id="cd15904">
    <property type="entry name" value="TSPO_MBR"/>
    <property type="match status" value="1"/>
</dbReference>
<feature type="transmembrane region" description="Helical" evidence="1">
    <location>
        <begin position="50"/>
        <end position="72"/>
    </location>
</feature>
<evidence type="ECO:0000256" key="1">
    <source>
        <dbReference type="SAM" id="Phobius"/>
    </source>
</evidence>
<dbReference type="Proteomes" id="UP000722336">
    <property type="component" value="Unassembled WGS sequence"/>
</dbReference>
<sequence length="157" mass="17465">MTDRSRDRRAALIGVLIVAVLGLGVNRLLLPGGTGEWYLSLVKPDLNPPSWLFGVVWPILYILIGAAGGLIWKASFNRARFWYILQLALNLLWSPVFFGMQRVDIGLGVIAALNIAAIIATIRMAAVRRLAAWLMVPYLIWIAFAAILNLRIWQLNG</sequence>
<keyword evidence="3" id="KW-1185">Reference proteome</keyword>
<dbReference type="InterPro" id="IPR004307">
    <property type="entry name" value="TspO_MBR"/>
</dbReference>
<feature type="transmembrane region" description="Helical" evidence="1">
    <location>
        <begin position="12"/>
        <end position="30"/>
    </location>
</feature>
<dbReference type="EMBL" id="JAGSPA010000002">
    <property type="protein sequence ID" value="MBV7256718.1"/>
    <property type="molecule type" value="Genomic_DNA"/>
</dbReference>
<feature type="transmembrane region" description="Helical" evidence="1">
    <location>
        <begin position="105"/>
        <end position="125"/>
    </location>
</feature>
<keyword evidence="1" id="KW-0472">Membrane</keyword>
<feature type="transmembrane region" description="Helical" evidence="1">
    <location>
        <begin position="132"/>
        <end position="153"/>
    </location>
</feature>
<accession>A0ABS6SE71</accession>